<proteinExistence type="inferred from homology"/>
<dbReference type="GeneID" id="78250164"/>
<dbReference type="GO" id="GO:0005886">
    <property type="term" value="C:plasma membrane"/>
    <property type="evidence" value="ECO:0007669"/>
    <property type="project" value="UniProtKB-SubCell"/>
</dbReference>
<dbReference type="GO" id="GO:0048472">
    <property type="term" value="F:threonine-phosphate decarboxylase activity"/>
    <property type="evidence" value="ECO:0007669"/>
    <property type="project" value="InterPro"/>
</dbReference>
<accession>U3GYW6</accession>
<keyword evidence="4 9" id="KW-1003">Cell membrane</keyword>
<evidence type="ECO:0000256" key="5">
    <source>
        <dbReference type="ARBA" id="ARBA00022573"/>
    </source>
</evidence>
<evidence type="ECO:0000256" key="6">
    <source>
        <dbReference type="ARBA" id="ARBA00022692"/>
    </source>
</evidence>
<evidence type="ECO:0000313" key="10">
    <source>
        <dbReference type="EMBL" id="AGU15526.1"/>
    </source>
</evidence>
<dbReference type="OrthoDB" id="9811967at2"/>
<evidence type="ECO:0000256" key="7">
    <source>
        <dbReference type="ARBA" id="ARBA00022989"/>
    </source>
</evidence>
<dbReference type="Pfam" id="PF03186">
    <property type="entry name" value="CobD_Cbib"/>
    <property type="match status" value="1"/>
</dbReference>
<dbReference type="eggNOG" id="COG1270">
    <property type="taxonomic scope" value="Bacteria"/>
</dbReference>
<dbReference type="STRING" id="1348662.CARG_07010"/>
<evidence type="ECO:0000256" key="9">
    <source>
        <dbReference type="HAMAP-Rule" id="MF_00024"/>
    </source>
</evidence>
<dbReference type="KEGG" id="caz:CARG_07010"/>
<dbReference type="GO" id="GO:0015420">
    <property type="term" value="F:ABC-type vitamin B12 transporter activity"/>
    <property type="evidence" value="ECO:0007669"/>
    <property type="project" value="UniProtKB-UniRule"/>
</dbReference>
<dbReference type="AlphaFoldDB" id="U3GYW6"/>
<keyword evidence="7 9" id="KW-1133">Transmembrane helix</keyword>
<evidence type="ECO:0000256" key="1">
    <source>
        <dbReference type="ARBA" id="ARBA00004651"/>
    </source>
</evidence>
<keyword evidence="6 9" id="KW-0812">Transmembrane</keyword>
<dbReference type="GO" id="GO:0009236">
    <property type="term" value="P:cobalamin biosynthetic process"/>
    <property type="evidence" value="ECO:0007669"/>
    <property type="project" value="UniProtKB-UniRule"/>
</dbReference>
<evidence type="ECO:0000256" key="4">
    <source>
        <dbReference type="ARBA" id="ARBA00022475"/>
    </source>
</evidence>
<reference evidence="10 11" key="1">
    <citation type="journal article" date="2013" name="Genome Announc.">
        <title>Whole-Genome Sequence of the Clinical Strain Corynebacterium argentoratense DSM 44202, Isolated from a Human Throat Specimen.</title>
        <authorList>
            <person name="Bomholt C."/>
            <person name="Glaub A."/>
            <person name="Gravermann K."/>
            <person name="Albersmeier A."/>
            <person name="Brinkrolf K."/>
            <person name="Ruckert C."/>
            <person name="Tauch A."/>
        </authorList>
    </citation>
    <scope>NUCLEOTIDE SEQUENCE [LARGE SCALE GENOMIC DNA]</scope>
    <source>
        <strain evidence="10">DSM 44202</strain>
    </source>
</reference>
<evidence type="ECO:0000313" key="11">
    <source>
        <dbReference type="Proteomes" id="UP000016943"/>
    </source>
</evidence>
<dbReference type="RefSeq" id="WP_020976684.1">
    <property type="nucleotide sequence ID" value="NC_022198.1"/>
</dbReference>
<comment type="subcellular location">
    <subcellularLocation>
        <location evidence="1 9">Cell membrane</location>
        <topology evidence="1 9">Multi-pass membrane protein</topology>
    </subcellularLocation>
</comment>
<comment type="pathway">
    <text evidence="2 9">Cofactor biosynthesis; adenosylcobalamin biosynthesis.</text>
</comment>
<evidence type="ECO:0000256" key="3">
    <source>
        <dbReference type="ARBA" id="ARBA00006263"/>
    </source>
</evidence>
<dbReference type="PANTHER" id="PTHR34308">
    <property type="entry name" value="COBALAMIN BIOSYNTHESIS PROTEIN CBIB"/>
    <property type="match status" value="1"/>
</dbReference>
<dbReference type="NCBIfam" id="TIGR00380">
    <property type="entry name" value="cobal_cbiB"/>
    <property type="match status" value="1"/>
</dbReference>
<dbReference type="PATRIC" id="fig|1348662.3.peg.1381"/>
<comment type="function">
    <text evidence="9">Converts cobyric acid to cobinamide by the addition of aminopropanol on the F carboxylic group.</text>
</comment>
<sequence>MGFPWGLVAGIAADSVFGDPKRHHPVAWFGHYATWLERALYRDTRTAGVIYWVAAVAPPVAGAVALQRASRRLPTSRAQTIAREGLLGLAVWASLGGHTLRWVGRSIHRDLYVDADIERARTWVPWLCSRDPQQLDAQGMTRAAVESLAENTSDAVTAPLVWSLLGAPGVVFHRCVNTLDAMVGYRSPRYERFGWCSAVIDDVAAYLPARMNALSNTVYAACARPAGLEGLRAAMSAWRDDAPKHPSPNAGPVEATAAAALGVQLGGRTVYDYGVEHRPELGHGAAPGEEALRGSVRLSQWTQTVAALAVGAVVFAWRGR</sequence>
<protein>
    <recommendedName>
        <fullName evidence="9">Cobalamin biosynthesis protein CobD</fullName>
    </recommendedName>
</protein>
<dbReference type="InterPro" id="IPR004485">
    <property type="entry name" value="Cobalamin_biosynth_CobD/CbiB"/>
</dbReference>
<dbReference type="UniPathway" id="UPA00148"/>
<dbReference type="HAMAP" id="MF_00024">
    <property type="entry name" value="CobD_CbiB"/>
    <property type="match status" value="1"/>
</dbReference>
<comment type="similarity">
    <text evidence="3 9">Belongs to the CobD/CbiB family.</text>
</comment>
<dbReference type="Proteomes" id="UP000016943">
    <property type="component" value="Chromosome"/>
</dbReference>
<dbReference type="HOGENOM" id="CLU_054212_1_2_11"/>
<keyword evidence="11" id="KW-1185">Reference proteome</keyword>
<evidence type="ECO:0000256" key="8">
    <source>
        <dbReference type="ARBA" id="ARBA00023136"/>
    </source>
</evidence>
<dbReference type="PANTHER" id="PTHR34308:SF1">
    <property type="entry name" value="COBALAMIN BIOSYNTHESIS PROTEIN CBIB"/>
    <property type="match status" value="1"/>
</dbReference>
<keyword evidence="5 9" id="KW-0169">Cobalamin biosynthesis</keyword>
<dbReference type="EMBL" id="CP006365">
    <property type="protein sequence ID" value="AGU15526.1"/>
    <property type="molecule type" value="Genomic_DNA"/>
</dbReference>
<evidence type="ECO:0000256" key="2">
    <source>
        <dbReference type="ARBA" id="ARBA00004953"/>
    </source>
</evidence>
<organism evidence="10 11">
    <name type="scientific">Corynebacterium argentoratense DSM 44202</name>
    <dbReference type="NCBI Taxonomy" id="1348662"/>
    <lineage>
        <taxon>Bacteria</taxon>
        <taxon>Bacillati</taxon>
        <taxon>Actinomycetota</taxon>
        <taxon>Actinomycetes</taxon>
        <taxon>Mycobacteriales</taxon>
        <taxon>Corynebacteriaceae</taxon>
        <taxon>Corynebacterium</taxon>
    </lineage>
</organism>
<keyword evidence="8 9" id="KW-0472">Membrane</keyword>
<gene>
    <name evidence="9" type="primary">cobD</name>
    <name evidence="10" type="ORF">CARG_07010</name>
</gene>
<name>U3GYW6_9CORY</name>